<sequence length="1148" mass="120190">MKSLRLLWLLMLALPAWGQYVATPQAGVSYPALTNPTPVPLAAATTGNDPKDKGRATIAIGFDFPFYNRVYSQLTVTSNGVLFLEPSTGANTAADFPGNVPIPNGAEPNGVIAPLWDDLIGSNQTSVIQRQAISGSNGAGLAIEFKDWSRWPSGFFLTFQVRLWANGVIEFYYGQLTGMGPTPVTATIGIEAPTGIAGTNALPCYGPSTDGGTLPAPVSSGLCGLQTFDPMGTGTPINFVRFGPPPGIDLQALTVRVDSITSSAGDLAIGTTFNLRNFGTVASPPFNYGVYLSEDTIYDPGVDMPLTPAPATPFSLGVLGVTSRTHTGNVAQPDAGSWYVLAVIPPLDAGETNVFNNVVASTVPYAAGVDLIAELITPPPIAGPGEPINVDVRFSNQGFENAGSVSVKIYASVDTELTSDDRLLTTQPMAVVGGQQVQQQLTLTVPLATPADNYYFIMQLDDGPDAGAIVERNELNNVVVAQTVTQVRQADLVVTQVRVLRPTPPIEEVSSVFFGEQARFEAFVANIGGATANNVRLSFHMSDNETLNAVTDLLVGTVPGLSFAPGESRWVSLASATVPSTDGLGQPLPVQPYFFFGAVVGQGIIEQNNENNFIAAPPVVGRRPAPNFVPTDMQAPARGGAGEIVAVSRTLANYGNRDGMEVKYRYYLSANTIITPDDLPVTRVTSGGDVLDGTVTLAIDQRHSATELVRLPPTVAAGTWYLGVLIDPANEIVEADEFDNGLAGTRTTVAPQALGLASTLLPDAIVGLPYDVTLIGRGAADITFAPAVTTNWPEGLTLEADGRLHGTPTRPGAYQLLINVTSGSRTVLSAIPLRVANTTGSLMISALPLPAPIRGLEYTARLGAVGGAGAYRYQLIDGILPVGVSMNDQGVFSGVPTDPLGTSRTFTIRCVDLIGNVDERAFTVIVVDALPFTIVTGALVDGAVGEQYLQLVAAANPAGSQVATPVRWRVVEGQLPPGLAFEPSEQETVAISGTPTRPGRYSITIEATDAQGRVDDQSFTMSIVTTGITASGAGTRAVRPGEAVAVTFTAQPVPADARWFWRDGRLPPGVTVNADGTVTGNVPADAESALYTFSLSVGASTGESLAIVWWTIDVNPNANPPTPGCSAGGLELVAVASLLVLSRRRRRK</sequence>
<feature type="domain" description="CARDB" evidence="2">
    <location>
        <begin position="626"/>
        <end position="742"/>
    </location>
</feature>
<dbReference type="SUPFAM" id="SSF49313">
    <property type="entry name" value="Cadherin-like"/>
    <property type="match status" value="1"/>
</dbReference>
<protein>
    <recommendedName>
        <fullName evidence="2">CARDB domain-containing protein</fullName>
    </recommendedName>
</protein>
<reference evidence="3 4" key="1">
    <citation type="submission" date="2017-08" db="EMBL/GenBank/DDBJ databases">
        <title>Infants hospitalized years apart are colonized by the same room-sourced microbial strains.</title>
        <authorList>
            <person name="Brooks B."/>
            <person name="Olm M.R."/>
            <person name="Firek B.A."/>
            <person name="Baker R."/>
            <person name="Thomas B.C."/>
            <person name="Morowitz M.J."/>
            <person name="Banfield J.F."/>
        </authorList>
    </citation>
    <scope>NUCLEOTIDE SEQUENCE [LARGE SCALE GENOMIC DNA]</scope>
    <source>
        <strain evidence="3">S2_003_000_R2_14</strain>
    </source>
</reference>
<feature type="signal peptide" evidence="1">
    <location>
        <begin position="1"/>
        <end position="18"/>
    </location>
</feature>
<dbReference type="GO" id="GO:0016020">
    <property type="term" value="C:membrane"/>
    <property type="evidence" value="ECO:0007669"/>
    <property type="project" value="InterPro"/>
</dbReference>
<proteinExistence type="predicted"/>
<name>A0A2W5TKZ1_9BACT</name>
<organism evidence="3 4">
    <name type="scientific">Archangium gephyra</name>
    <dbReference type="NCBI Taxonomy" id="48"/>
    <lineage>
        <taxon>Bacteria</taxon>
        <taxon>Pseudomonadati</taxon>
        <taxon>Myxococcota</taxon>
        <taxon>Myxococcia</taxon>
        <taxon>Myxococcales</taxon>
        <taxon>Cystobacterineae</taxon>
        <taxon>Archangiaceae</taxon>
        <taxon>Archangium</taxon>
    </lineage>
</organism>
<accession>A0A2W5TKZ1</accession>
<dbReference type="Pfam" id="PF05345">
    <property type="entry name" value="He_PIG"/>
    <property type="match status" value="1"/>
</dbReference>
<gene>
    <name evidence="3" type="ORF">DI536_11665</name>
</gene>
<evidence type="ECO:0000259" key="2">
    <source>
        <dbReference type="Pfam" id="PF07705"/>
    </source>
</evidence>
<dbReference type="AlphaFoldDB" id="A0A2W5TKZ1"/>
<evidence type="ECO:0000256" key="1">
    <source>
        <dbReference type="SAM" id="SignalP"/>
    </source>
</evidence>
<dbReference type="Pfam" id="PF07705">
    <property type="entry name" value="CARDB"/>
    <property type="match status" value="1"/>
</dbReference>
<dbReference type="Proteomes" id="UP000249061">
    <property type="component" value="Unassembled WGS sequence"/>
</dbReference>
<evidence type="ECO:0000313" key="4">
    <source>
        <dbReference type="Proteomes" id="UP000249061"/>
    </source>
</evidence>
<feature type="chain" id="PRO_5015903158" description="CARDB domain-containing protein" evidence="1">
    <location>
        <begin position="19"/>
        <end position="1148"/>
    </location>
</feature>
<dbReference type="InterPro" id="IPR015919">
    <property type="entry name" value="Cadherin-like_sf"/>
</dbReference>
<dbReference type="InterPro" id="IPR013783">
    <property type="entry name" value="Ig-like_fold"/>
</dbReference>
<keyword evidence="1" id="KW-0732">Signal</keyword>
<comment type="caution">
    <text evidence="3">The sequence shown here is derived from an EMBL/GenBank/DDBJ whole genome shotgun (WGS) entry which is preliminary data.</text>
</comment>
<dbReference type="InterPro" id="IPR011635">
    <property type="entry name" value="CARDB"/>
</dbReference>
<dbReference type="GO" id="GO:0005509">
    <property type="term" value="F:calcium ion binding"/>
    <property type="evidence" value="ECO:0007669"/>
    <property type="project" value="InterPro"/>
</dbReference>
<dbReference type="Gene3D" id="2.60.40.10">
    <property type="entry name" value="Immunoglobulins"/>
    <property type="match status" value="6"/>
</dbReference>
<evidence type="ECO:0000313" key="3">
    <source>
        <dbReference type="EMBL" id="PZR13973.1"/>
    </source>
</evidence>
<dbReference type="EMBL" id="QFQP01000008">
    <property type="protein sequence ID" value="PZR13973.1"/>
    <property type="molecule type" value="Genomic_DNA"/>
</dbReference>